<gene>
    <name evidence="1" type="ORF">L6452_42659</name>
</gene>
<dbReference type="Proteomes" id="UP001055879">
    <property type="component" value="Linkage Group LG17"/>
</dbReference>
<proteinExistence type="predicted"/>
<keyword evidence="2" id="KW-1185">Reference proteome</keyword>
<evidence type="ECO:0000313" key="1">
    <source>
        <dbReference type="EMBL" id="KAI3667593.1"/>
    </source>
</evidence>
<comment type="caution">
    <text evidence="1">The sequence shown here is derived from an EMBL/GenBank/DDBJ whole genome shotgun (WGS) entry which is preliminary data.</text>
</comment>
<name>A0ACB8XJM9_ARCLA</name>
<sequence length="477" mass="53288">MGSPTKGTNKESESPGISVKKDYVDKESKIPVPVGDTPVHKKTPTGSGMKSILRKLDRCSSINVKKDATGSQSNKPGERNNMNNKEMKIIPTINLVSDERRTTRSSSKRVTFQKKQIPYGKDTDAMELRLQGSSMKITENTVHENLGIPIGGLDLESITTENNKLTMLIYVDSTIWAEGDVDHKIIPLHAWNMEMLRRRLKARQHQEGLHIAKVVQARSSAPELADTETEEQIAEVGNQKVECSEPTQHEVLQHVDQAYEEPAVEYDNEYDEEELKKEYMEMIDKNFNLIYATKWDFGKPLREYTAQDDVHSSSDDEVENDAAMESDDETDKSDHQPIIVTPTKLDFSDNASLEDIQTLSQIWYNPTTYHLIDQAIVGKSAESSKQQTTSCHDTSESNAASKQPVPSEMRSHTHASDTPTPSFNLGISPLTSDLYKTGDTKGKEKLPNEECPPKPTIDVGPPPKECRTPSKQGFEGA</sequence>
<reference evidence="2" key="1">
    <citation type="journal article" date="2022" name="Mol. Ecol. Resour.">
        <title>The genomes of chicory, endive, great burdock and yacon provide insights into Asteraceae palaeo-polyploidization history and plant inulin production.</title>
        <authorList>
            <person name="Fan W."/>
            <person name="Wang S."/>
            <person name="Wang H."/>
            <person name="Wang A."/>
            <person name="Jiang F."/>
            <person name="Liu H."/>
            <person name="Zhao H."/>
            <person name="Xu D."/>
            <person name="Zhang Y."/>
        </authorList>
    </citation>
    <scope>NUCLEOTIDE SEQUENCE [LARGE SCALE GENOMIC DNA]</scope>
    <source>
        <strain evidence="2">cv. Niubang</strain>
    </source>
</reference>
<protein>
    <submittedName>
        <fullName evidence="1">Uncharacterized protein</fullName>
    </submittedName>
</protein>
<dbReference type="EMBL" id="CM042063">
    <property type="protein sequence ID" value="KAI3667593.1"/>
    <property type="molecule type" value="Genomic_DNA"/>
</dbReference>
<organism evidence="1 2">
    <name type="scientific">Arctium lappa</name>
    <name type="common">Greater burdock</name>
    <name type="synonym">Lappa major</name>
    <dbReference type="NCBI Taxonomy" id="4217"/>
    <lineage>
        <taxon>Eukaryota</taxon>
        <taxon>Viridiplantae</taxon>
        <taxon>Streptophyta</taxon>
        <taxon>Embryophyta</taxon>
        <taxon>Tracheophyta</taxon>
        <taxon>Spermatophyta</taxon>
        <taxon>Magnoliopsida</taxon>
        <taxon>eudicotyledons</taxon>
        <taxon>Gunneridae</taxon>
        <taxon>Pentapetalae</taxon>
        <taxon>asterids</taxon>
        <taxon>campanulids</taxon>
        <taxon>Asterales</taxon>
        <taxon>Asteraceae</taxon>
        <taxon>Carduoideae</taxon>
        <taxon>Cardueae</taxon>
        <taxon>Arctiinae</taxon>
        <taxon>Arctium</taxon>
    </lineage>
</organism>
<accession>A0ACB8XJM9</accession>
<reference evidence="1 2" key="2">
    <citation type="journal article" date="2022" name="Mol. Ecol. Resour.">
        <title>The genomes of chicory, endive, great burdock and yacon provide insights into Asteraceae paleo-polyploidization history and plant inulin production.</title>
        <authorList>
            <person name="Fan W."/>
            <person name="Wang S."/>
            <person name="Wang H."/>
            <person name="Wang A."/>
            <person name="Jiang F."/>
            <person name="Liu H."/>
            <person name="Zhao H."/>
            <person name="Xu D."/>
            <person name="Zhang Y."/>
        </authorList>
    </citation>
    <scope>NUCLEOTIDE SEQUENCE [LARGE SCALE GENOMIC DNA]</scope>
    <source>
        <strain evidence="2">cv. Niubang</strain>
    </source>
</reference>
<evidence type="ECO:0000313" key="2">
    <source>
        <dbReference type="Proteomes" id="UP001055879"/>
    </source>
</evidence>